<dbReference type="STRING" id="1416779.SAMN05444409_0095"/>
<reference evidence="2" key="1">
    <citation type="submission" date="2016-11" db="EMBL/GenBank/DDBJ databases">
        <authorList>
            <person name="Varghese N."/>
            <person name="Submissions S."/>
        </authorList>
    </citation>
    <scope>NUCLEOTIDE SEQUENCE [LARGE SCALE GENOMIC DNA]</scope>
    <source>
        <strain evidence="2">DSM 27623</strain>
    </source>
</reference>
<dbReference type="Pfam" id="PF13366">
    <property type="entry name" value="PDDEXK_3"/>
    <property type="match status" value="1"/>
</dbReference>
<dbReference type="EMBL" id="FSRK01000001">
    <property type="protein sequence ID" value="SIN74969.1"/>
    <property type="molecule type" value="Genomic_DNA"/>
</dbReference>
<accession>A0A1N6DW03</accession>
<evidence type="ECO:0000313" key="1">
    <source>
        <dbReference type="EMBL" id="SIN74969.1"/>
    </source>
</evidence>
<sequence>MTENEISKIIFDSGLKIHRKLGTGLYERVYEECLYYELMKSGLKVERQKSLSIQYEDLLIQDAFRVDLLIENKVVIELKSATESGQHIFEAQTLNYLRLGKYKLGMIINFNLPYFKNGVKRIVNGL</sequence>
<dbReference type="AlphaFoldDB" id="A0A1N6DW03"/>
<dbReference type="RefSeq" id="WP_074232975.1">
    <property type="nucleotide sequence ID" value="NZ_FSRK01000001.1"/>
</dbReference>
<keyword evidence="2" id="KW-1185">Reference proteome</keyword>
<protein>
    <submittedName>
        <fullName evidence="1">GxxExxY protein</fullName>
    </submittedName>
</protein>
<dbReference type="NCBIfam" id="TIGR04256">
    <property type="entry name" value="GxxExxY"/>
    <property type="match status" value="1"/>
</dbReference>
<proteinExistence type="predicted"/>
<dbReference type="OrthoDB" id="1119698at2"/>
<dbReference type="Proteomes" id="UP000185207">
    <property type="component" value="Unassembled WGS sequence"/>
</dbReference>
<name>A0A1N6DW03_9FLAO</name>
<dbReference type="InterPro" id="IPR026350">
    <property type="entry name" value="GxxExxY"/>
</dbReference>
<evidence type="ECO:0000313" key="2">
    <source>
        <dbReference type="Proteomes" id="UP000185207"/>
    </source>
</evidence>
<gene>
    <name evidence="1" type="ORF">SAMN05444409_0095</name>
</gene>
<organism evidence="1 2">
    <name type="scientific">Epilithonimonas zeae</name>
    <dbReference type="NCBI Taxonomy" id="1416779"/>
    <lineage>
        <taxon>Bacteria</taxon>
        <taxon>Pseudomonadati</taxon>
        <taxon>Bacteroidota</taxon>
        <taxon>Flavobacteriia</taxon>
        <taxon>Flavobacteriales</taxon>
        <taxon>Weeksellaceae</taxon>
        <taxon>Chryseobacterium group</taxon>
        <taxon>Epilithonimonas</taxon>
    </lineage>
</organism>